<dbReference type="AlphaFoldDB" id="A0A8X7UWP6"/>
<evidence type="ECO:0000313" key="2">
    <source>
        <dbReference type="Proteomes" id="UP000886595"/>
    </source>
</evidence>
<keyword evidence="2" id="KW-1185">Reference proteome</keyword>
<evidence type="ECO:0000313" key="1">
    <source>
        <dbReference type="EMBL" id="KAG2293672.1"/>
    </source>
</evidence>
<protein>
    <submittedName>
        <fullName evidence="1">Uncharacterized protein</fullName>
    </submittedName>
</protein>
<name>A0A8X7UWP6_BRACI</name>
<reference evidence="1 2" key="1">
    <citation type="submission" date="2020-02" db="EMBL/GenBank/DDBJ databases">
        <authorList>
            <person name="Ma Q."/>
            <person name="Huang Y."/>
            <person name="Song X."/>
            <person name="Pei D."/>
        </authorList>
    </citation>
    <scope>NUCLEOTIDE SEQUENCE [LARGE SCALE GENOMIC DNA]</scope>
    <source>
        <strain evidence="1">Sxm20200214</strain>
        <tissue evidence="1">Leaf</tissue>
    </source>
</reference>
<gene>
    <name evidence="1" type="ORF">Bca52824_040341</name>
</gene>
<organism evidence="1 2">
    <name type="scientific">Brassica carinata</name>
    <name type="common">Ethiopian mustard</name>
    <name type="synonym">Abyssinian cabbage</name>
    <dbReference type="NCBI Taxonomy" id="52824"/>
    <lineage>
        <taxon>Eukaryota</taxon>
        <taxon>Viridiplantae</taxon>
        <taxon>Streptophyta</taxon>
        <taxon>Embryophyta</taxon>
        <taxon>Tracheophyta</taxon>
        <taxon>Spermatophyta</taxon>
        <taxon>Magnoliopsida</taxon>
        <taxon>eudicotyledons</taxon>
        <taxon>Gunneridae</taxon>
        <taxon>Pentapetalae</taxon>
        <taxon>rosids</taxon>
        <taxon>malvids</taxon>
        <taxon>Brassicales</taxon>
        <taxon>Brassicaceae</taxon>
        <taxon>Brassiceae</taxon>
        <taxon>Brassica</taxon>
    </lineage>
</organism>
<sequence>MKLISVADFFSVTLSPVYCGLFDEYSRLLPPVAGALFDGAIRLLSLRRVFSRKRRRLLSGVSLRKIDGIGFDCRRSSFEIIDPVCNLINREYGSFVNCFFIGMALLDGGVPSSLFPNRQWKVVCSLLDACLRTPGVCPRGGTRGCLSLWVSLPLGFRPKVSLCLGSFVGPLFVCFCRVWFSWVSLGVIEVCVEFVVIVDLSMDEISILFRLISLTRTIEEVVPNNLPIQSLEVIAVVLVKVRGEFGVVVLFLACFGEARGCFPSSPTLTSRLGRVRWRCLVV</sequence>
<proteinExistence type="predicted"/>
<dbReference type="EMBL" id="JAAMPC010000009">
    <property type="protein sequence ID" value="KAG2293672.1"/>
    <property type="molecule type" value="Genomic_DNA"/>
</dbReference>
<accession>A0A8X7UWP6</accession>
<dbReference type="Proteomes" id="UP000886595">
    <property type="component" value="Unassembled WGS sequence"/>
</dbReference>
<comment type="caution">
    <text evidence="1">The sequence shown here is derived from an EMBL/GenBank/DDBJ whole genome shotgun (WGS) entry which is preliminary data.</text>
</comment>
<dbReference type="OrthoDB" id="10520137at2759"/>